<protein>
    <submittedName>
        <fullName evidence="1">Uncharacterized protein</fullName>
    </submittedName>
</protein>
<evidence type="ECO:0000313" key="1">
    <source>
        <dbReference type="EMBL" id="MCI95340.1"/>
    </source>
</evidence>
<dbReference type="Proteomes" id="UP000265520">
    <property type="component" value="Unassembled WGS sequence"/>
</dbReference>
<proteinExistence type="predicted"/>
<accession>A0A392W9F1</accession>
<reference evidence="1 2" key="1">
    <citation type="journal article" date="2018" name="Front. Plant Sci.">
        <title>Red Clover (Trifolium pratense) and Zigzag Clover (T. medium) - A Picture of Genomic Similarities and Differences.</title>
        <authorList>
            <person name="Dluhosova J."/>
            <person name="Istvanek J."/>
            <person name="Nedelnik J."/>
            <person name="Repkova J."/>
        </authorList>
    </citation>
    <scope>NUCLEOTIDE SEQUENCE [LARGE SCALE GENOMIC DNA]</scope>
    <source>
        <strain evidence="2">cv. 10/8</strain>
        <tissue evidence="1">Leaf</tissue>
    </source>
</reference>
<dbReference type="AlphaFoldDB" id="A0A392W9F1"/>
<keyword evidence="2" id="KW-1185">Reference proteome</keyword>
<organism evidence="1 2">
    <name type="scientific">Trifolium medium</name>
    <dbReference type="NCBI Taxonomy" id="97028"/>
    <lineage>
        <taxon>Eukaryota</taxon>
        <taxon>Viridiplantae</taxon>
        <taxon>Streptophyta</taxon>
        <taxon>Embryophyta</taxon>
        <taxon>Tracheophyta</taxon>
        <taxon>Spermatophyta</taxon>
        <taxon>Magnoliopsida</taxon>
        <taxon>eudicotyledons</taxon>
        <taxon>Gunneridae</taxon>
        <taxon>Pentapetalae</taxon>
        <taxon>rosids</taxon>
        <taxon>fabids</taxon>
        <taxon>Fabales</taxon>
        <taxon>Fabaceae</taxon>
        <taxon>Papilionoideae</taxon>
        <taxon>50 kb inversion clade</taxon>
        <taxon>NPAAA clade</taxon>
        <taxon>Hologalegina</taxon>
        <taxon>IRL clade</taxon>
        <taxon>Trifolieae</taxon>
        <taxon>Trifolium</taxon>
    </lineage>
</organism>
<comment type="caution">
    <text evidence="1">The sequence shown here is derived from an EMBL/GenBank/DDBJ whole genome shotgun (WGS) entry which is preliminary data.</text>
</comment>
<feature type="non-terminal residue" evidence="1">
    <location>
        <position position="36"/>
    </location>
</feature>
<dbReference type="EMBL" id="LXQA011384152">
    <property type="protein sequence ID" value="MCI95340.1"/>
    <property type="molecule type" value="Genomic_DNA"/>
</dbReference>
<name>A0A392W9F1_9FABA</name>
<sequence length="36" mass="4258">MWTCLISWSDAALDHSQGISMWDDNFIDRRWKVESG</sequence>
<evidence type="ECO:0000313" key="2">
    <source>
        <dbReference type="Proteomes" id="UP000265520"/>
    </source>
</evidence>